<evidence type="ECO:0000313" key="4">
    <source>
        <dbReference type="Proteomes" id="UP000031575"/>
    </source>
</evidence>
<dbReference type="VEuPathDB" id="FungiDB:SPBR_05643"/>
<keyword evidence="4" id="KW-1185">Reference proteome</keyword>
<dbReference type="InterPro" id="IPR001810">
    <property type="entry name" value="F-box_dom"/>
</dbReference>
<feature type="compositionally biased region" description="Polar residues" evidence="1">
    <location>
        <begin position="67"/>
        <end position="76"/>
    </location>
</feature>
<comment type="caution">
    <text evidence="3">The sequence shown here is derived from an EMBL/GenBank/DDBJ whole genome shotgun (WGS) entry which is preliminary data.</text>
</comment>
<evidence type="ECO:0000313" key="3">
    <source>
        <dbReference type="EMBL" id="KIH94191.1"/>
    </source>
</evidence>
<dbReference type="InterPro" id="IPR036047">
    <property type="entry name" value="F-box-like_dom_sf"/>
</dbReference>
<gene>
    <name evidence="3" type="ORF">SPBR_05643</name>
</gene>
<dbReference type="OrthoDB" id="1259151at2759"/>
<proteinExistence type="predicted"/>
<evidence type="ECO:0000256" key="1">
    <source>
        <dbReference type="SAM" id="MobiDB-lite"/>
    </source>
</evidence>
<dbReference type="RefSeq" id="XP_040622201.1">
    <property type="nucleotide sequence ID" value="XM_040763906.1"/>
</dbReference>
<dbReference type="SMART" id="SM00256">
    <property type="entry name" value="FBOX"/>
    <property type="match status" value="1"/>
</dbReference>
<dbReference type="EMBL" id="AWTV01000004">
    <property type="protein sequence ID" value="KIH94191.1"/>
    <property type="molecule type" value="Genomic_DNA"/>
</dbReference>
<evidence type="ECO:0000259" key="2">
    <source>
        <dbReference type="SMART" id="SM00256"/>
    </source>
</evidence>
<dbReference type="GeneID" id="63678827"/>
<organism evidence="3 4">
    <name type="scientific">Sporothrix brasiliensis 5110</name>
    <dbReference type="NCBI Taxonomy" id="1398154"/>
    <lineage>
        <taxon>Eukaryota</taxon>
        <taxon>Fungi</taxon>
        <taxon>Dikarya</taxon>
        <taxon>Ascomycota</taxon>
        <taxon>Pezizomycotina</taxon>
        <taxon>Sordariomycetes</taxon>
        <taxon>Sordariomycetidae</taxon>
        <taxon>Ophiostomatales</taxon>
        <taxon>Ophiostomataceae</taxon>
        <taxon>Sporothrix</taxon>
    </lineage>
</organism>
<accession>A0A0C2IYP4</accession>
<dbReference type="Proteomes" id="UP000031575">
    <property type="component" value="Unassembled WGS sequence"/>
</dbReference>
<feature type="region of interest" description="Disordered" evidence="1">
    <location>
        <begin position="67"/>
        <end position="96"/>
    </location>
</feature>
<protein>
    <submittedName>
        <fullName evidence="3">F-box domain containing protein</fullName>
    </submittedName>
</protein>
<dbReference type="HOGENOM" id="CLU_015893_0_0_1"/>
<feature type="domain" description="F-box" evidence="2">
    <location>
        <begin position="11"/>
        <end position="52"/>
    </location>
</feature>
<dbReference type="AlphaFoldDB" id="A0A0C2IYP4"/>
<reference evidence="3 4" key="1">
    <citation type="journal article" date="2014" name="BMC Genomics">
        <title>Comparative genomics of the major fungal agents of human and animal Sporotrichosis: Sporothrix schenckii and Sporothrix brasiliensis.</title>
        <authorList>
            <person name="Teixeira M.M."/>
            <person name="de Almeida L.G."/>
            <person name="Kubitschek-Barreira P."/>
            <person name="Alves F.L."/>
            <person name="Kioshima E.S."/>
            <person name="Abadio A.K."/>
            <person name="Fernandes L."/>
            <person name="Derengowski L.S."/>
            <person name="Ferreira K.S."/>
            <person name="Souza R.C."/>
            <person name="Ruiz J.C."/>
            <person name="de Andrade N.C."/>
            <person name="Paes H.C."/>
            <person name="Nicola A.M."/>
            <person name="Albuquerque P."/>
            <person name="Gerber A.L."/>
            <person name="Martins V.P."/>
            <person name="Peconick L.D."/>
            <person name="Neto A.V."/>
            <person name="Chaucanez C.B."/>
            <person name="Silva P.A."/>
            <person name="Cunha O.L."/>
            <person name="de Oliveira F.F."/>
            <person name="dos Santos T.C."/>
            <person name="Barros A.L."/>
            <person name="Soares M.A."/>
            <person name="de Oliveira L.M."/>
            <person name="Marini M.M."/>
            <person name="Villalobos-Duno H."/>
            <person name="Cunha M.M."/>
            <person name="de Hoog S."/>
            <person name="da Silveira J.F."/>
            <person name="Henrissat B."/>
            <person name="Nino-Vega G.A."/>
            <person name="Cisalpino P.S."/>
            <person name="Mora-Montes H.M."/>
            <person name="Almeida S.R."/>
            <person name="Stajich J.E."/>
            <person name="Lopes-Bezerra L.M."/>
            <person name="Vasconcelos A.T."/>
            <person name="Felipe M.S."/>
        </authorList>
    </citation>
    <scope>NUCLEOTIDE SEQUENCE [LARGE SCALE GENOMIC DNA]</scope>
    <source>
        <strain evidence="3 4">5110</strain>
    </source>
</reference>
<dbReference type="SUPFAM" id="SSF81383">
    <property type="entry name" value="F-box domain"/>
    <property type="match status" value="1"/>
</dbReference>
<sequence length="833" mass="91615">MASHRAALDRLPDDILFLILENLDTARDQASLSGTCHKLHGFMQSEGWRAFTRRCFPGVFSAELQGQANANSSDGTNAVGHRSQIDASMRDGRDGEPGWSALAESLTWQSRAWDRRALAFQALIPKQDHIPRHKRPRPYMPSLAVHFQADLADSGKALGLGVNGEEMLVIGAGEDIVARFRKRPPVETKDGVPVNLVMHVLDGQAAGYRPGFDDVRAVSVIENAMGMPRRRGILAGRDNGDVSLLSAEPDQTFGQLLAKFVPNHNTKVDQTRIYSIDVSTNPRHVAAFGSSLHGGLAAVTTPSDILFYPIPQPKSTSDSSGGQAADSPATIHSVSAFPLEDVGLYPNGNRQPFNARWMEAGGTLAVAMGAGANPLRYLTATPTGPVELTSAYTMPDLMEHYSLKDTTLVIPTSLTPVPYSSITGGNGHLTLSGWRDGTCRLQDLRTASPYDMIYQDNVLGPQESAQAMLIWGTDRFITGNQNSAGLKVFDLRWPRRYYHTDALPCSQSLPFPTPPVPTTAIRSTNMSGLSLADGPGTSHRNTRPMPYFLPPELRTAQNWPPPAPHVPLHLRHTKRCDVLRSIRCRWHTASRDLFYRSSASLFLQRSLEAHNVTATGVFALVRASSSDLAPSNFYAGLKNCVVESYLHEQVVGVESPRYSGPRGGLSGQIRTAIWTDGGGAPYFGYREPTSGSITTAVKSSIGKGNNNANGKTGGSGDRALYQTYDLDVALMETGDSMARPNIESGPMWLPRFRNRKYEFQRVPRFLFDKTTKEDMRGYDKRGIDAAARLDETTRIKKWSHRFGRKDVSEDTVSFRDRYQHRLDFGLQDIVDFQ</sequence>
<name>A0A0C2IYP4_9PEZI</name>